<evidence type="ECO:0000256" key="6">
    <source>
        <dbReference type="ARBA" id="ARBA00022989"/>
    </source>
</evidence>
<dbReference type="InterPro" id="IPR026033">
    <property type="entry name" value="Azg-like_bact_archaea"/>
</dbReference>
<feature type="transmembrane region" description="Helical" evidence="9">
    <location>
        <begin position="386"/>
        <end position="410"/>
    </location>
</feature>
<feature type="transmembrane region" description="Helical" evidence="9">
    <location>
        <begin position="177"/>
        <end position="193"/>
    </location>
</feature>
<dbReference type="EMBL" id="JANKBY010000052">
    <property type="protein sequence ID" value="MCR1822384.1"/>
    <property type="molecule type" value="Genomic_DNA"/>
</dbReference>
<dbReference type="InterPro" id="IPR045018">
    <property type="entry name" value="Azg-like"/>
</dbReference>
<keyword evidence="4 8" id="KW-1003">Cell membrane</keyword>
<feature type="transmembrane region" description="Helical" evidence="9">
    <location>
        <begin position="59"/>
        <end position="86"/>
    </location>
</feature>
<accession>A0A9X2M9J2</accession>
<feature type="transmembrane region" description="Helical" evidence="9">
    <location>
        <begin position="358"/>
        <end position="374"/>
    </location>
</feature>
<feature type="transmembrane region" description="Helical" evidence="9">
    <location>
        <begin position="30"/>
        <end position="47"/>
    </location>
</feature>
<dbReference type="AlphaFoldDB" id="A0A9X2M9J2"/>
<gene>
    <name evidence="10" type="ORF">NSA58_06245</name>
</gene>
<feature type="transmembrane region" description="Helical" evidence="9">
    <location>
        <begin position="106"/>
        <end position="130"/>
    </location>
</feature>
<dbReference type="PANTHER" id="PTHR43337">
    <property type="entry name" value="XANTHINE/URACIL PERMEASE C887.17-RELATED"/>
    <property type="match status" value="1"/>
</dbReference>
<keyword evidence="5 8" id="KW-0812">Transmembrane</keyword>
<dbReference type="PIRSF" id="PIRSF005353">
    <property type="entry name" value="PbuG"/>
    <property type="match status" value="1"/>
</dbReference>
<proteinExistence type="inferred from homology"/>
<evidence type="ECO:0000256" key="9">
    <source>
        <dbReference type="SAM" id="Phobius"/>
    </source>
</evidence>
<name>A0A9X2M9J2_9FIRM</name>
<feature type="transmembrane region" description="Helical" evidence="9">
    <location>
        <begin position="142"/>
        <end position="165"/>
    </location>
</feature>
<reference evidence="10" key="1">
    <citation type="submission" date="2022-07" db="EMBL/GenBank/DDBJ databases">
        <title>Enhanced cultured diversity of the mouse gut microbiota enables custom-made synthetic communities.</title>
        <authorList>
            <person name="Afrizal A."/>
        </authorList>
    </citation>
    <scope>NUCLEOTIDE SEQUENCE</scope>
    <source>
        <strain evidence="10">DSM 29186</strain>
    </source>
</reference>
<evidence type="ECO:0000256" key="5">
    <source>
        <dbReference type="ARBA" id="ARBA00022692"/>
    </source>
</evidence>
<evidence type="ECO:0000313" key="10">
    <source>
        <dbReference type="EMBL" id="MCR1822384.1"/>
    </source>
</evidence>
<organism evidence="10 11">
    <name type="scientific">Terrisporobacter muris</name>
    <dbReference type="NCBI Taxonomy" id="2963284"/>
    <lineage>
        <taxon>Bacteria</taxon>
        <taxon>Bacillati</taxon>
        <taxon>Bacillota</taxon>
        <taxon>Clostridia</taxon>
        <taxon>Peptostreptococcales</taxon>
        <taxon>Peptostreptococcaceae</taxon>
        <taxon>Terrisporobacter</taxon>
    </lineage>
</organism>
<protein>
    <submittedName>
        <fullName evidence="10">NCS2 family permease</fullName>
    </submittedName>
</protein>
<dbReference type="GO" id="GO:0005345">
    <property type="term" value="F:purine nucleobase transmembrane transporter activity"/>
    <property type="evidence" value="ECO:0007669"/>
    <property type="project" value="TreeGrafter"/>
</dbReference>
<keyword evidence="3 8" id="KW-0813">Transport</keyword>
<evidence type="ECO:0000256" key="8">
    <source>
        <dbReference type="PIRNR" id="PIRNR005353"/>
    </source>
</evidence>
<dbReference type="GO" id="GO:0005886">
    <property type="term" value="C:plasma membrane"/>
    <property type="evidence" value="ECO:0007669"/>
    <property type="project" value="UniProtKB-SubCell"/>
</dbReference>
<dbReference type="Proteomes" id="UP001140817">
    <property type="component" value="Unassembled WGS sequence"/>
</dbReference>
<keyword evidence="7 8" id="KW-0472">Membrane</keyword>
<feature type="transmembrane region" description="Helical" evidence="9">
    <location>
        <begin position="200"/>
        <end position="226"/>
    </location>
</feature>
<keyword evidence="6 8" id="KW-1133">Transmembrane helix</keyword>
<feature type="transmembrane region" description="Helical" evidence="9">
    <location>
        <begin position="422"/>
        <end position="440"/>
    </location>
</feature>
<feature type="transmembrane region" description="Helical" evidence="9">
    <location>
        <begin position="246"/>
        <end position="273"/>
    </location>
</feature>
<keyword evidence="11" id="KW-1185">Reference proteome</keyword>
<dbReference type="PANTHER" id="PTHR43337:SF1">
    <property type="entry name" value="XANTHINE_URACIL PERMEASE C887.17-RELATED"/>
    <property type="match status" value="1"/>
</dbReference>
<comment type="subcellular location">
    <subcellularLocation>
        <location evidence="1 8">Cell membrane</location>
        <topology evidence="1 8">Multi-pass membrane protein</topology>
    </subcellularLocation>
</comment>
<evidence type="ECO:0000256" key="4">
    <source>
        <dbReference type="ARBA" id="ARBA00022475"/>
    </source>
</evidence>
<evidence type="ECO:0000313" key="11">
    <source>
        <dbReference type="Proteomes" id="UP001140817"/>
    </source>
</evidence>
<feature type="transmembrane region" description="Helical" evidence="9">
    <location>
        <begin position="327"/>
        <end position="351"/>
    </location>
</feature>
<comment type="similarity">
    <text evidence="2 8">Belongs to the nucleobase:cation symporter-2 (NCS2) (TC 2.A.40) family. Azg-like subfamily.</text>
</comment>
<evidence type="ECO:0000256" key="1">
    <source>
        <dbReference type="ARBA" id="ARBA00004651"/>
    </source>
</evidence>
<dbReference type="InterPro" id="IPR006043">
    <property type="entry name" value="NCS2"/>
</dbReference>
<evidence type="ECO:0000256" key="2">
    <source>
        <dbReference type="ARBA" id="ARBA00005697"/>
    </source>
</evidence>
<sequence length="441" mass="46891">MEMISSSKKENLLQKVFKLEEHNTDTKTEVMAGITTFMTMAYILVVNPSILSQTGMDQGAVFVATALSAAIATFFMGIMANYPIALAPGMGLNVFFANTIVLQMGYSWQFALMAVFIEGIIFILLTVTNLREKIIECIPMNLKYAVTAGVGLFIAYIGLKNASIIVDGGLGNMHDPLVILTLFGLAVTGVLVAKNKKGALLISIVLISIIGMALKLVALPGGIMSFDIPSLKPVFLQAFSVDKSEVFSLNMVIVVFTLLFVDLFDTVGCLVGVAEKGNILDENGNIPKAKEAMLADAIGTTTGALLGTSTVTSFIESASGIGEGGRTGLTAITTGILFILSLLFAPLFVAIPTQATSAVLIIVGVMMAGSLNKIDFDDFTNAIPAFITFVFMPLTNSIGDGIIFGILSYTILKLATNKKDEVNLSMIILSILFIIKFILLG</sequence>
<dbReference type="RefSeq" id="WP_052233171.1">
    <property type="nucleotide sequence ID" value="NZ_JANKBY010000052.1"/>
</dbReference>
<dbReference type="Pfam" id="PF00860">
    <property type="entry name" value="Xan_ur_permease"/>
    <property type="match status" value="1"/>
</dbReference>
<evidence type="ECO:0000256" key="3">
    <source>
        <dbReference type="ARBA" id="ARBA00022448"/>
    </source>
</evidence>
<evidence type="ECO:0000256" key="7">
    <source>
        <dbReference type="ARBA" id="ARBA00023136"/>
    </source>
</evidence>
<comment type="caution">
    <text evidence="10">The sequence shown here is derived from an EMBL/GenBank/DDBJ whole genome shotgun (WGS) entry which is preliminary data.</text>
</comment>